<name>A0A644WFK3_9ZZZZ</name>
<comment type="caution">
    <text evidence="1">The sequence shown here is derived from an EMBL/GenBank/DDBJ whole genome shotgun (WGS) entry which is preliminary data.</text>
</comment>
<dbReference type="EMBL" id="VSSQ01000864">
    <property type="protein sequence ID" value="MPM02379.1"/>
    <property type="molecule type" value="Genomic_DNA"/>
</dbReference>
<reference evidence="1" key="1">
    <citation type="submission" date="2019-08" db="EMBL/GenBank/DDBJ databases">
        <authorList>
            <person name="Kucharzyk K."/>
            <person name="Murdoch R.W."/>
            <person name="Higgins S."/>
            <person name="Loffler F."/>
        </authorList>
    </citation>
    <scope>NUCLEOTIDE SEQUENCE</scope>
</reference>
<accession>A0A644WFK3</accession>
<organism evidence="1">
    <name type="scientific">bioreactor metagenome</name>
    <dbReference type="NCBI Taxonomy" id="1076179"/>
    <lineage>
        <taxon>unclassified sequences</taxon>
        <taxon>metagenomes</taxon>
        <taxon>ecological metagenomes</taxon>
    </lineage>
</organism>
<gene>
    <name evidence="1" type="ORF">SDC9_48626</name>
</gene>
<proteinExistence type="predicted"/>
<evidence type="ECO:0000313" key="1">
    <source>
        <dbReference type="EMBL" id="MPM02379.1"/>
    </source>
</evidence>
<sequence>MESTKNLCAQIPESLHARVRSEQEQSGKTLSQYITELITKYYDYQKEGKKMDGNKTMAFQISEELFQRLKRYLDSESERTGHKVSQKEFVLGLIQQSLDDAGIE</sequence>
<dbReference type="AlphaFoldDB" id="A0A644WFK3"/>
<protein>
    <submittedName>
        <fullName evidence="1">Uncharacterized protein</fullName>
    </submittedName>
</protein>